<dbReference type="PROSITE" id="PS50908">
    <property type="entry name" value="RWD"/>
    <property type="match status" value="1"/>
</dbReference>
<evidence type="ECO:0000256" key="4">
    <source>
        <dbReference type="SAM" id="MobiDB-lite"/>
    </source>
</evidence>
<feature type="domain" description="RWD" evidence="6">
    <location>
        <begin position="5"/>
        <end position="112"/>
    </location>
</feature>
<evidence type="ECO:0000259" key="5">
    <source>
        <dbReference type="PROSITE" id="PS50089"/>
    </source>
</evidence>
<evidence type="ECO:0000256" key="3">
    <source>
        <dbReference type="PROSITE-ProRule" id="PRU00175"/>
    </source>
</evidence>
<protein>
    <recommendedName>
        <fullName evidence="9">RWD domain protein</fullName>
    </recommendedName>
</protein>
<evidence type="ECO:0000313" key="8">
    <source>
        <dbReference type="Proteomes" id="UP001303046"/>
    </source>
</evidence>
<dbReference type="SMART" id="SM00591">
    <property type="entry name" value="RWD"/>
    <property type="match status" value="1"/>
</dbReference>
<proteinExistence type="predicted"/>
<evidence type="ECO:0008006" key="9">
    <source>
        <dbReference type="Google" id="ProtNLM"/>
    </source>
</evidence>
<dbReference type="Gene3D" id="3.10.110.10">
    <property type="entry name" value="Ubiquitin Conjugating Enzyme"/>
    <property type="match status" value="1"/>
</dbReference>
<dbReference type="Gene3D" id="3.30.40.10">
    <property type="entry name" value="Zinc/RING finger domain, C3HC4 (zinc finger)"/>
    <property type="match status" value="1"/>
</dbReference>
<feature type="compositionally biased region" description="Basic and acidic residues" evidence="4">
    <location>
        <begin position="395"/>
        <end position="404"/>
    </location>
</feature>
<sequence length="440" mass="50043">MEAEAEIEALQSIFGDDITVEANSDRSVTVVRRKVRPNGEEGVSSASVVAEFELSLEYPEVSPTVRLLNPRGISEQSHQRLIEEVRQLLSENIGMPIIYDILQHCADFILEHQHSSSLPCPICLCPMTSTSIFGTPCDHYVHSECYELYVEYTRKILGDKLLARDFKMCNDLDRSLRCPVCREVIQEEIEPLLQPSPPPRRKNNSSLDGSKTTPCDLFHQGSECDFDFDWKRWREQQESLMKIYQRQKEKGGIIDLEEERKKNLITEDTVVVLGSEMGNLDVDQLSTGEPGQPPEFPVTQNADVDLPPSLANTLQANATSNTFRRYQEENICRCRGGGGGRRTYTRRPHEGGRYEYRSQQRRDVQEKVHVAPSSNAIPNTEAVSAPAECEPEQSVEVRRADRFPKGSSAVRQHQRGRGRWRRDGSRGRGDQNQRTRLENL</sequence>
<dbReference type="PANTHER" id="PTHR13198">
    <property type="entry name" value="RING FINGER PROTEIN 25"/>
    <property type="match status" value="1"/>
</dbReference>
<feature type="region of interest" description="Disordered" evidence="4">
    <location>
        <begin position="192"/>
        <end position="214"/>
    </location>
</feature>
<comment type="caution">
    <text evidence="7">The sequence shown here is derived from an EMBL/GenBank/DDBJ whole genome shotgun (WGS) entry which is preliminary data.</text>
</comment>
<keyword evidence="1 3" id="KW-0863">Zinc-finger</keyword>
<dbReference type="SMART" id="SM00184">
    <property type="entry name" value="RING"/>
    <property type="match status" value="1"/>
</dbReference>
<gene>
    <name evidence="7" type="primary">Necator_chrIII.g11587</name>
    <name evidence="7" type="ORF">RB195_010822</name>
</gene>
<dbReference type="Proteomes" id="UP001303046">
    <property type="component" value="Unassembled WGS sequence"/>
</dbReference>
<dbReference type="InterPro" id="IPR013083">
    <property type="entry name" value="Znf_RING/FYVE/PHD"/>
</dbReference>
<dbReference type="CDD" id="cd23823">
    <property type="entry name" value="RWD_GCN2"/>
    <property type="match status" value="1"/>
</dbReference>
<dbReference type="InterPro" id="IPR006575">
    <property type="entry name" value="RWD_dom"/>
</dbReference>
<name>A0ABR1CZQ3_NECAM</name>
<dbReference type="InterPro" id="IPR016135">
    <property type="entry name" value="UBQ-conjugating_enzyme/RWD"/>
</dbReference>
<evidence type="ECO:0000313" key="7">
    <source>
        <dbReference type="EMBL" id="KAK6743754.1"/>
    </source>
</evidence>
<dbReference type="SUPFAM" id="SSF54495">
    <property type="entry name" value="UBC-like"/>
    <property type="match status" value="1"/>
</dbReference>
<evidence type="ECO:0000256" key="2">
    <source>
        <dbReference type="ARBA" id="ARBA00022833"/>
    </source>
</evidence>
<dbReference type="EMBL" id="JAVFWL010000003">
    <property type="protein sequence ID" value="KAK6743754.1"/>
    <property type="molecule type" value="Genomic_DNA"/>
</dbReference>
<dbReference type="InterPro" id="IPR039133">
    <property type="entry name" value="RNF25"/>
</dbReference>
<keyword evidence="2" id="KW-0862">Zinc</keyword>
<keyword evidence="1 3" id="KW-0479">Metal-binding</keyword>
<dbReference type="PROSITE" id="PS50089">
    <property type="entry name" value="ZF_RING_2"/>
    <property type="match status" value="1"/>
</dbReference>
<feature type="compositionally biased region" description="Polar residues" evidence="4">
    <location>
        <begin position="372"/>
        <end position="382"/>
    </location>
</feature>
<feature type="compositionally biased region" description="Basic and acidic residues" evidence="4">
    <location>
        <begin position="421"/>
        <end position="440"/>
    </location>
</feature>
<keyword evidence="8" id="KW-1185">Reference proteome</keyword>
<feature type="region of interest" description="Disordered" evidence="4">
    <location>
        <begin position="369"/>
        <end position="440"/>
    </location>
</feature>
<dbReference type="Pfam" id="PF05773">
    <property type="entry name" value="RWD"/>
    <property type="match status" value="1"/>
</dbReference>
<dbReference type="InterPro" id="IPR001841">
    <property type="entry name" value="Znf_RING"/>
</dbReference>
<dbReference type="SUPFAM" id="SSF57850">
    <property type="entry name" value="RING/U-box"/>
    <property type="match status" value="1"/>
</dbReference>
<evidence type="ECO:0000259" key="6">
    <source>
        <dbReference type="PROSITE" id="PS50908"/>
    </source>
</evidence>
<evidence type="ECO:0000256" key="1">
    <source>
        <dbReference type="ARBA" id="ARBA00022771"/>
    </source>
</evidence>
<feature type="domain" description="RING-type" evidence="5">
    <location>
        <begin position="120"/>
        <end position="182"/>
    </location>
</feature>
<dbReference type="PANTHER" id="PTHR13198:SF4">
    <property type="entry name" value="E3 UBIQUITIN-PROTEIN LIGASE RNF25"/>
    <property type="match status" value="1"/>
</dbReference>
<organism evidence="7 8">
    <name type="scientific">Necator americanus</name>
    <name type="common">Human hookworm</name>
    <dbReference type="NCBI Taxonomy" id="51031"/>
    <lineage>
        <taxon>Eukaryota</taxon>
        <taxon>Metazoa</taxon>
        <taxon>Ecdysozoa</taxon>
        <taxon>Nematoda</taxon>
        <taxon>Chromadorea</taxon>
        <taxon>Rhabditida</taxon>
        <taxon>Rhabditina</taxon>
        <taxon>Rhabditomorpha</taxon>
        <taxon>Strongyloidea</taxon>
        <taxon>Ancylostomatidae</taxon>
        <taxon>Bunostominae</taxon>
        <taxon>Necator</taxon>
    </lineage>
</organism>
<accession>A0ABR1CZQ3</accession>
<reference evidence="7 8" key="1">
    <citation type="submission" date="2023-08" db="EMBL/GenBank/DDBJ databases">
        <title>A Necator americanus chromosomal reference genome.</title>
        <authorList>
            <person name="Ilik V."/>
            <person name="Petrzelkova K.J."/>
            <person name="Pardy F."/>
            <person name="Fuh T."/>
            <person name="Niatou-Singa F.S."/>
            <person name="Gouil Q."/>
            <person name="Baker L."/>
            <person name="Ritchie M.E."/>
            <person name="Jex A.R."/>
            <person name="Gazzola D."/>
            <person name="Li H."/>
            <person name="Toshio Fujiwara R."/>
            <person name="Zhan B."/>
            <person name="Aroian R.V."/>
            <person name="Pafco B."/>
            <person name="Schwarz E.M."/>
        </authorList>
    </citation>
    <scope>NUCLEOTIDE SEQUENCE [LARGE SCALE GENOMIC DNA]</scope>
    <source>
        <strain evidence="7 8">Aroian</strain>
        <tissue evidence="7">Whole animal</tissue>
    </source>
</reference>